<proteinExistence type="predicted"/>
<evidence type="ECO:0000313" key="3">
    <source>
        <dbReference type="EMBL" id="GGH84204.1"/>
    </source>
</evidence>
<sequence length="175" mass="19145">MIMKVIGIIMNVLAGLWAGLGLLIMLIPDEDFTPLEDFIASTILFYAPALIVIVIGSFMIRAANLNRTREEEYRSNQAYNRRLSEARADYDAAAGYTGPSSRNDPRRESEFAPPNLQGTYTSSGSAYDRGSSGRPMRPTQAPTIEAACRSCGARKTMRVGKSIECEYCGSTITAD</sequence>
<keyword evidence="4" id="KW-1185">Reference proteome</keyword>
<organism evidence="3 4">
    <name type="scientific">Saccharibacillus endophyticus</name>
    <dbReference type="NCBI Taxonomy" id="2060666"/>
    <lineage>
        <taxon>Bacteria</taxon>
        <taxon>Bacillati</taxon>
        <taxon>Bacillota</taxon>
        <taxon>Bacilli</taxon>
        <taxon>Bacillales</taxon>
        <taxon>Paenibacillaceae</taxon>
        <taxon>Saccharibacillus</taxon>
    </lineage>
</organism>
<protein>
    <recommendedName>
        <fullName evidence="5">Zinc ribbon domain-containing protein</fullName>
    </recommendedName>
</protein>
<keyword evidence="2" id="KW-1133">Transmembrane helix</keyword>
<evidence type="ECO:0000313" key="4">
    <source>
        <dbReference type="Proteomes" id="UP000605427"/>
    </source>
</evidence>
<keyword evidence="2" id="KW-0812">Transmembrane</keyword>
<comment type="caution">
    <text evidence="3">The sequence shown here is derived from an EMBL/GenBank/DDBJ whole genome shotgun (WGS) entry which is preliminary data.</text>
</comment>
<evidence type="ECO:0000256" key="2">
    <source>
        <dbReference type="SAM" id="Phobius"/>
    </source>
</evidence>
<evidence type="ECO:0000256" key="1">
    <source>
        <dbReference type="SAM" id="MobiDB-lite"/>
    </source>
</evidence>
<feature type="region of interest" description="Disordered" evidence="1">
    <location>
        <begin position="93"/>
        <end position="141"/>
    </location>
</feature>
<dbReference type="EMBL" id="BMDD01000005">
    <property type="protein sequence ID" value="GGH84204.1"/>
    <property type="molecule type" value="Genomic_DNA"/>
</dbReference>
<dbReference type="Proteomes" id="UP000605427">
    <property type="component" value="Unassembled WGS sequence"/>
</dbReference>
<feature type="compositionally biased region" description="Polar residues" evidence="1">
    <location>
        <begin position="116"/>
        <end position="125"/>
    </location>
</feature>
<gene>
    <name evidence="3" type="ORF">GCM10007362_38710</name>
</gene>
<feature type="transmembrane region" description="Helical" evidence="2">
    <location>
        <begin position="39"/>
        <end position="60"/>
    </location>
</feature>
<reference evidence="4" key="1">
    <citation type="journal article" date="2019" name="Int. J. Syst. Evol. Microbiol.">
        <title>The Global Catalogue of Microorganisms (GCM) 10K type strain sequencing project: providing services to taxonomists for standard genome sequencing and annotation.</title>
        <authorList>
            <consortium name="The Broad Institute Genomics Platform"/>
            <consortium name="The Broad Institute Genome Sequencing Center for Infectious Disease"/>
            <person name="Wu L."/>
            <person name="Ma J."/>
        </authorList>
    </citation>
    <scope>NUCLEOTIDE SEQUENCE [LARGE SCALE GENOMIC DNA]</scope>
    <source>
        <strain evidence="4">CCM 8702</strain>
    </source>
</reference>
<accession>A0ABQ2A2N9</accession>
<keyword evidence="2" id="KW-0472">Membrane</keyword>
<feature type="transmembrane region" description="Helical" evidence="2">
    <location>
        <begin position="7"/>
        <end position="27"/>
    </location>
</feature>
<evidence type="ECO:0008006" key="5">
    <source>
        <dbReference type="Google" id="ProtNLM"/>
    </source>
</evidence>
<name>A0ABQ2A2N9_9BACL</name>